<evidence type="ECO:0000313" key="3">
    <source>
        <dbReference type="Proteomes" id="UP001312865"/>
    </source>
</evidence>
<reference evidence="2 3" key="1">
    <citation type="journal article" date="2018" name="J. Microbiol.">
        <title>Bacillus spongiae sp. nov., isolated from sponge of Jeju Island.</title>
        <authorList>
            <person name="Lee G.E."/>
            <person name="Im W.T."/>
            <person name="Park J.S."/>
        </authorList>
    </citation>
    <scope>NUCLEOTIDE SEQUENCE [LARGE SCALE GENOMIC DNA]</scope>
    <source>
        <strain evidence="2 3">135PIL107-10</strain>
    </source>
</reference>
<keyword evidence="1" id="KW-1133">Transmembrane helix</keyword>
<evidence type="ECO:0000256" key="1">
    <source>
        <dbReference type="SAM" id="Phobius"/>
    </source>
</evidence>
<organism evidence="2 3">
    <name type="scientific">Bacillus spongiae</name>
    <dbReference type="NCBI Taxonomy" id="2683610"/>
    <lineage>
        <taxon>Bacteria</taxon>
        <taxon>Bacillati</taxon>
        <taxon>Bacillota</taxon>
        <taxon>Bacilli</taxon>
        <taxon>Bacillales</taxon>
        <taxon>Bacillaceae</taxon>
        <taxon>Bacillus</taxon>
    </lineage>
</organism>
<accession>A0ABU8HFL9</accession>
<gene>
    <name evidence="2" type="ORF">WAK64_14015</name>
</gene>
<feature type="transmembrane region" description="Helical" evidence="1">
    <location>
        <begin position="31"/>
        <end position="50"/>
    </location>
</feature>
<feature type="transmembrane region" description="Helical" evidence="1">
    <location>
        <begin position="7"/>
        <end position="25"/>
    </location>
</feature>
<sequence>MEKLKYFLLILVVSFQLTGYALLFSRKEMGILFLLFGFFVLVFLLIILMIERSKKKKEEDDDYSNY</sequence>
<dbReference type="Proteomes" id="UP001312865">
    <property type="component" value="Unassembled WGS sequence"/>
</dbReference>
<keyword evidence="1" id="KW-0812">Transmembrane</keyword>
<keyword evidence="1" id="KW-0472">Membrane</keyword>
<dbReference type="EMBL" id="JBBAXC010000011">
    <property type="protein sequence ID" value="MEI5908170.1"/>
    <property type="molecule type" value="Genomic_DNA"/>
</dbReference>
<comment type="caution">
    <text evidence="2">The sequence shown here is derived from an EMBL/GenBank/DDBJ whole genome shotgun (WGS) entry which is preliminary data.</text>
</comment>
<protein>
    <submittedName>
        <fullName evidence="2">Uncharacterized protein</fullName>
    </submittedName>
</protein>
<name>A0ABU8HFL9_9BACI</name>
<evidence type="ECO:0000313" key="2">
    <source>
        <dbReference type="EMBL" id="MEI5908170.1"/>
    </source>
</evidence>
<proteinExistence type="predicted"/>
<dbReference type="RefSeq" id="WP_336587610.1">
    <property type="nucleotide sequence ID" value="NZ_JBBAXC010000011.1"/>
</dbReference>
<keyword evidence="3" id="KW-1185">Reference proteome</keyword>